<dbReference type="InterPro" id="IPR011059">
    <property type="entry name" value="Metal-dep_hydrolase_composite"/>
</dbReference>
<dbReference type="Gene3D" id="2.30.40.10">
    <property type="entry name" value="Urease, subunit C, domain 1"/>
    <property type="match status" value="1"/>
</dbReference>
<dbReference type="CDD" id="cd01299">
    <property type="entry name" value="Met_dep_hydrolase_A"/>
    <property type="match status" value="1"/>
</dbReference>
<dbReference type="Pfam" id="PF01979">
    <property type="entry name" value="Amidohydro_1"/>
    <property type="match status" value="1"/>
</dbReference>
<accession>A0AAP6JFS5</accession>
<dbReference type="SUPFAM" id="SSF51338">
    <property type="entry name" value="Composite domain of metallo-dependent hydrolases"/>
    <property type="match status" value="1"/>
</dbReference>
<feature type="chain" id="PRO_5043014470" evidence="1">
    <location>
        <begin position="23"/>
        <end position="435"/>
    </location>
</feature>
<evidence type="ECO:0000313" key="4">
    <source>
        <dbReference type="Proteomes" id="UP001302316"/>
    </source>
</evidence>
<dbReference type="EMBL" id="JAYGII010000013">
    <property type="protein sequence ID" value="MEA5445687.1"/>
    <property type="molecule type" value="Genomic_DNA"/>
</dbReference>
<keyword evidence="1" id="KW-0732">Signal</keyword>
<dbReference type="InterPro" id="IPR006680">
    <property type="entry name" value="Amidohydro-rel"/>
</dbReference>
<evidence type="ECO:0000259" key="2">
    <source>
        <dbReference type="Pfam" id="PF01979"/>
    </source>
</evidence>
<comment type="caution">
    <text evidence="3">The sequence shown here is derived from an EMBL/GenBank/DDBJ whole genome shotgun (WGS) entry which is preliminary data.</text>
</comment>
<dbReference type="Gene3D" id="3.20.20.140">
    <property type="entry name" value="Metal-dependent hydrolases"/>
    <property type="match status" value="1"/>
</dbReference>
<gene>
    <name evidence="3" type="ORF">VCB98_07640</name>
</gene>
<feature type="signal peptide" evidence="1">
    <location>
        <begin position="1"/>
        <end position="22"/>
    </location>
</feature>
<dbReference type="InterPro" id="IPR051781">
    <property type="entry name" value="Metallo-dep_Hydrolase"/>
</dbReference>
<evidence type="ECO:0000313" key="3">
    <source>
        <dbReference type="EMBL" id="MEA5445687.1"/>
    </source>
</evidence>
<dbReference type="InterPro" id="IPR057744">
    <property type="entry name" value="OTAase-like"/>
</dbReference>
<dbReference type="SUPFAM" id="SSF51556">
    <property type="entry name" value="Metallo-dependent hydrolases"/>
    <property type="match status" value="1"/>
</dbReference>
<proteinExistence type="predicted"/>
<name>A0AAP6JFS5_9GAMM</name>
<dbReference type="RefSeq" id="WP_346051376.1">
    <property type="nucleotide sequence ID" value="NZ_JAYGII010000013.1"/>
</dbReference>
<dbReference type="GO" id="GO:0016810">
    <property type="term" value="F:hydrolase activity, acting on carbon-nitrogen (but not peptide) bonds"/>
    <property type="evidence" value="ECO:0007669"/>
    <property type="project" value="InterPro"/>
</dbReference>
<sequence>MPRIVAALFALSLAAAALPACAADNAAQADPGQAEHYVLAGQLLDPKTGDVRDDQLIGIAEGRIVSVSPRDAVELDEDGKVIDLSDRFVLPGLIDTHVHLTNDASVQGHARLGRGSHRAALYGVRAARKNLEAGFTTVRNLGAPAFADIAIRDAIEAGDFPGPRMRVAGQSLGMTGGHCDSTLLPPDFEHRGGGVADGPWAAREQVRKNLKYGADTIKFCATGGVMSKGTATGARQYTLEEMEAIVDEAHALGMRVAAHAHGDAGIKLAIKAGVDSVEHASLISDESIALARRNGTALSMDVYVSDYILGMGEEVGMLEESLEKEREIGQAQRDSLRRAHEAGVRIVFGSDAGVYPHGQNGKQFARMVEAGMSPLEAIQAATIHAADLLDWSDEIGRIEPGFHADFIAVDGSPLDDVTRLESVRFVMKAGEIHKR</sequence>
<feature type="domain" description="Amidohydrolase-related" evidence="2">
    <location>
        <begin position="88"/>
        <end position="432"/>
    </location>
</feature>
<dbReference type="PANTHER" id="PTHR43135:SF3">
    <property type="entry name" value="ALPHA-D-RIBOSE 1-METHYLPHOSPHONATE 5-TRIPHOSPHATE DIPHOSPHATASE"/>
    <property type="match status" value="1"/>
</dbReference>
<dbReference type="PANTHER" id="PTHR43135">
    <property type="entry name" value="ALPHA-D-RIBOSE 1-METHYLPHOSPHONATE 5-TRIPHOSPHATE DIPHOSPHATASE"/>
    <property type="match status" value="1"/>
</dbReference>
<organism evidence="3 4">
    <name type="scientific">Natronospira elongata</name>
    <dbReference type="NCBI Taxonomy" id="3110268"/>
    <lineage>
        <taxon>Bacteria</taxon>
        <taxon>Pseudomonadati</taxon>
        <taxon>Pseudomonadota</taxon>
        <taxon>Gammaproteobacteria</taxon>
        <taxon>Natronospirales</taxon>
        <taxon>Natronospiraceae</taxon>
        <taxon>Natronospira</taxon>
    </lineage>
</organism>
<dbReference type="InterPro" id="IPR032466">
    <property type="entry name" value="Metal_Hydrolase"/>
</dbReference>
<protein>
    <submittedName>
        <fullName evidence="3">Amidohydrolase family protein</fullName>
    </submittedName>
</protein>
<reference evidence="3 4" key="1">
    <citation type="submission" date="2023-12" db="EMBL/GenBank/DDBJ databases">
        <title>Whole-genome sequencing of halo(alkali)philic microorganisms from hypersaline lakes.</title>
        <authorList>
            <person name="Sorokin D.Y."/>
            <person name="Merkel A.Y."/>
            <person name="Messina E."/>
            <person name="Yakimov M."/>
        </authorList>
    </citation>
    <scope>NUCLEOTIDE SEQUENCE [LARGE SCALE GENOMIC DNA]</scope>
    <source>
        <strain evidence="3 4">AB-CW1</strain>
    </source>
</reference>
<evidence type="ECO:0000256" key="1">
    <source>
        <dbReference type="SAM" id="SignalP"/>
    </source>
</evidence>
<dbReference type="Proteomes" id="UP001302316">
    <property type="component" value="Unassembled WGS sequence"/>
</dbReference>
<keyword evidence="4" id="KW-1185">Reference proteome</keyword>
<dbReference type="AlphaFoldDB" id="A0AAP6JFS5"/>